<feature type="region of interest" description="Disordered" evidence="2">
    <location>
        <begin position="1"/>
        <end position="25"/>
    </location>
</feature>
<dbReference type="PANTHER" id="PTHR30535">
    <property type="entry name" value="VITAMIN B12-BINDING PROTEIN"/>
    <property type="match status" value="1"/>
</dbReference>
<dbReference type="PANTHER" id="PTHR30535:SF35">
    <property type="entry name" value="PERIPLASMIC BINDING PROTEIN"/>
    <property type="match status" value="1"/>
</dbReference>
<gene>
    <name evidence="3" type="ordered locus">NFA_10330</name>
</gene>
<evidence type="ECO:0000313" key="4">
    <source>
        <dbReference type="Proteomes" id="UP000006820"/>
    </source>
</evidence>
<evidence type="ECO:0000313" key="3">
    <source>
        <dbReference type="EMBL" id="BAD55878.1"/>
    </source>
</evidence>
<feature type="compositionally biased region" description="Basic and acidic residues" evidence="2">
    <location>
        <begin position="1"/>
        <end position="10"/>
    </location>
</feature>
<keyword evidence="4" id="KW-1185">Reference proteome</keyword>
<dbReference type="eggNOG" id="COG0614">
    <property type="taxonomic scope" value="Bacteria"/>
</dbReference>
<accession>Q5Z113</accession>
<dbReference type="STRING" id="247156.NFA_10330"/>
<dbReference type="InterPro" id="IPR050902">
    <property type="entry name" value="ABC_Transporter_SBP"/>
</dbReference>
<dbReference type="EMBL" id="AP006618">
    <property type="protein sequence ID" value="BAD55878.1"/>
    <property type="molecule type" value="Genomic_DNA"/>
</dbReference>
<dbReference type="Proteomes" id="UP000006820">
    <property type="component" value="Chromosome"/>
</dbReference>
<sequence>MCGAGRDRRNVPALPRRCPNTAPGPYASPKLAQVTAVIRDDLGAEVPLSAPARRVVSLVPSLTEAVAHTCPETLVAATRWCTHPAELAVERLRGTKNPDVRRIVALAPDLVLCNQEENRRLDVDRLRAAGVPVWVTRIETLAEAVASLARLFTTAFGHEVPAWLAEAENAWAAPPPRPPIPAVIPVWRNPWMVVGRDTFTGDLAARLGLHLVHAERPERYPTLTDADLTRGVDLAVLPDEPYVFTADDGPDAFPGIPVALVEGRALTWYGPSLTTARSHLTARIEAAIG</sequence>
<name>Q5Z113_NOCFA</name>
<dbReference type="NCBIfam" id="NF038402">
    <property type="entry name" value="TroA_like"/>
    <property type="match status" value="1"/>
</dbReference>
<dbReference type="InterPro" id="IPR054828">
    <property type="entry name" value="Vit_B12_bind_prot"/>
</dbReference>
<reference evidence="3 4" key="1">
    <citation type="journal article" date="2004" name="Proc. Natl. Acad. Sci. U.S.A.">
        <title>The complete genomic sequence of Nocardia farcinica IFM 10152.</title>
        <authorList>
            <person name="Ishikawa J."/>
            <person name="Yamashita A."/>
            <person name="Mikami Y."/>
            <person name="Hoshino Y."/>
            <person name="Kurita H."/>
            <person name="Hotta K."/>
            <person name="Shiba T."/>
            <person name="Hattori M."/>
        </authorList>
    </citation>
    <scope>NUCLEOTIDE SEQUENCE [LARGE SCALE GENOMIC DNA]</scope>
    <source>
        <strain evidence="3 4">IFM 10152</strain>
    </source>
</reference>
<dbReference type="Gene3D" id="3.40.50.1980">
    <property type="entry name" value="Nitrogenase molybdenum iron protein domain"/>
    <property type="match status" value="2"/>
</dbReference>
<evidence type="ECO:0000256" key="2">
    <source>
        <dbReference type="SAM" id="MobiDB-lite"/>
    </source>
</evidence>
<dbReference type="AlphaFoldDB" id="Q5Z113"/>
<proteinExistence type="inferred from homology"/>
<dbReference type="HOGENOM" id="CLU_038034_2_7_11"/>
<evidence type="ECO:0008006" key="5">
    <source>
        <dbReference type="Google" id="ProtNLM"/>
    </source>
</evidence>
<protein>
    <recommendedName>
        <fullName evidence="5">Cobalamin-binding protein</fullName>
    </recommendedName>
</protein>
<comment type="similarity">
    <text evidence="1">Belongs to the bacterial solute-binding protein 8 family.</text>
</comment>
<dbReference type="KEGG" id="nfa:NFA_10330"/>
<evidence type="ECO:0000256" key="1">
    <source>
        <dbReference type="ARBA" id="ARBA00008814"/>
    </source>
</evidence>
<organism evidence="3 4">
    <name type="scientific">Nocardia farcinica (strain IFM 10152)</name>
    <dbReference type="NCBI Taxonomy" id="247156"/>
    <lineage>
        <taxon>Bacteria</taxon>
        <taxon>Bacillati</taxon>
        <taxon>Actinomycetota</taxon>
        <taxon>Actinomycetes</taxon>
        <taxon>Mycobacteriales</taxon>
        <taxon>Nocardiaceae</taxon>
        <taxon>Nocardia</taxon>
    </lineage>
</organism>
<dbReference type="SUPFAM" id="SSF53807">
    <property type="entry name" value="Helical backbone' metal receptor"/>
    <property type="match status" value="1"/>
</dbReference>